<evidence type="ECO:0000259" key="11">
    <source>
        <dbReference type="Pfam" id="PF07715"/>
    </source>
</evidence>
<dbReference type="NCBIfam" id="TIGR04057">
    <property type="entry name" value="SusC_RagA_signa"/>
    <property type="match status" value="1"/>
</dbReference>
<evidence type="ECO:0000256" key="8">
    <source>
        <dbReference type="PROSITE-ProRule" id="PRU01360"/>
    </source>
</evidence>
<evidence type="ECO:0000256" key="5">
    <source>
        <dbReference type="ARBA" id="ARBA00023077"/>
    </source>
</evidence>
<dbReference type="RefSeq" id="WP_202104681.1">
    <property type="nucleotide sequence ID" value="NZ_JAERTY010000012.1"/>
</dbReference>
<dbReference type="InterPro" id="IPR023997">
    <property type="entry name" value="TonB-dep_OMP_SusC/RagA_CS"/>
</dbReference>
<reference evidence="12 13" key="1">
    <citation type="submission" date="2021-01" db="EMBL/GenBank/DDBJ databases">
        <title>C459-1 draft genome sequence.</title>
        <authorList>
            <person name="Zhang X.-F."/>
        </authorList>
    </citation>
    <scope>NUCLEOTIDE SEQUENCE [LARGE SCALE GENOMIC DNA]</scope>
    <source>
        <strain evidence="13">C459-1</strain>
    </source>
</reference>
<keyword evidence="13" id="KW-1185">Reference proteome</keyword>
<comment type="caution">
    <text evidence="12">The sequence shown here is derived from an EMBL/GenBank/DDBJ whole genome shotgun (WGS) entry which is preliminary data.</text>
</comment>
<name>A0ABS1R8C6_9SPHI</name>
<evidence type="ECO:0000256" key="6">
    <source>
        <dbReference type="ARBA" id="ARBA00023136"/>
    </source>
</evidence>
<dbReference type="PROSITE" id="PS52016">
    <property type="entry name" value="TONB_DEPENDENT_REC_3"/>
    <property type="match status" value="1"/>
</dbReference>
<protein>
    <submittedName>
        <fullName evidence="12">SusC/RagA family TonB-linked outer membrane protein</fullName>
    </submittedName>
</protein>
<keyword evidence="5 9" id="KW-0798">TonB box</keyword>
<dbReference type="InterPro" id="IPR012910">
    <property type="entry name" value="Plug_dom"/>
</dbReference>
<dbReference type="InterPro" id="IPR037066">
    <property type="entry name" value="Plug_dom_sf"/>
</dbReference>
<dbReference type="InterPro" id="IPR000531">
    <property type="entry name" value="Beta-barrel_TonB"/>
</dbReference>
<keyword evidence="3 8" id="KW-1134">Transmembrane beta strand</keyword>
<keyword evidence="2 8" id="KW-0813">Transport</keyword>
<evidence type="ECO:0000256" key="2">
    <source>
        <dbReference type="ARBA" id="ARBA00022448"/>
    </source>
</evidence>
<evidence type="ECO:0000259" key="10">
    <source>
        <dbReference type="Pfam" id="PF00593"/>
    </source>
</evidence>
<dbReference type="NCBIfam" id="TIGR04056">
    <property type="entry name" value="OMP_RagA_SusC"/>
    <property type="match status" value="1"/>
</dbReference>
<evidence type="ECO:0000256" key="7">
    <source>
        <dbReference type="ARBA" id="ARBA00023237"/>
    </source>
</evidence>
<dbReference type="InterPro" id="IPR036942">
    <property type="entry name" value="Beta-barrel_TonB_sf"/>
</dbReference>
<evidence type="ECO:0000256" key="3">
    <source>
        <dbReference type="ARBA" id="ARBA00022452"/>
    </source>
</evidence>
<keyword evidence="6 8" id="KW-0472">Membrane</keyword>
<dbReference type="Pfam" id="PF13715">
    <property type="entry name" value="CarbopepD_reg_2"/>
    <property type="match status" value="1"/>
</dbReference>
<feature type="domain" description="TonB-dependent receptor plug" evidence="11">
    <location>
        <begin position="130"/>
        <end position="235"/>
    </location>
</feature>
<dbReference type="Proteomes" id="UP000625283">
    <property type="component" value="Unassembled WGS sequence"/>
</dbReference>
<gene>
    <name evidence="12" type="ORF">JKG61_19595</name>
</gene>
<dbReference type="Pfam" id="PF07715">
    <property type="entry name" value="Plug"/>
    <property type="match status" value="1"/>
</dbReference>
<keyword evidence="7 8" id="KW-0998">Cell outer membrane</keyword>
<dbReference type="Gene3D" id="2.40.170.20">
    <property type="entry name" value="TonB-dependent receptor, beta-barrel domain"/>
    <property type="match status" value="1"/>
</dbReference>
<organism evidence="12 13">
    <name type="scientific">Sphingobacterium faecale</name>
    <dbReference type="NCBI Taxonomy" id="2803775"/>
    <lineage>
        <taxon>Bacteria</taxon>
        <taxon>Pseudomonadati</taxon>
        <taxon>Bacteroidota</taxon>
        <taxon>Sphingobacteriia</taxon>
        <taxon>Sphingobacteriales</taxon>
        <taxon>Sphingobacteriaceae</taxon>
        <taxon>Sphingobacterium</taxon>
    </lineage>
</organism>
<evidence type="ECO:0000256" key="4">
    <source>
        <dbReference type="ARBA" id="ARBA00022692"/>
    </source>
</evidence>
<sequence>MRRYYQINMDLRWFLGSLILLANLLGNVSAQQNDVMINGVVRSAVDSSIVAGASIAVDGTARSVRSDQKGYFSIKIAQGKDRIRVTHMQFKSVEMHVKDMANTLNVYLIPSTSVIDEVEVVQTGYFSLPKERATGSYSYIDEKMLNRAVGEDILSRLDNLVPGLQFKNPEGSNASDIRVRGLSTIHSDETPLIVLDNFPYEGDLKNINPSDIESVTILKDAAAASIWGARAGNGVIVIQTKKGKFDAPIRLNLTHNTTWKDKPDLMKGMDWIPSSELLKIEKEKYKKSAYTFNNTTAVPAYVQLLEDLQQGKVTQQEFDLWEDRFGKANVRQDAMDYLYRPNLQQQYYLSGSGGGQQYRFNIGMGVDQNQMELVGNKSARYNLNSSGTFLIGKSVEWQTGLRYTNRQNRSDGIAFSSLTNVEGYQYLSLKDSNGDNMPVQIFGLPLGYVREAESSGLLDWYYRPLDERNLVDRTSRADDFLVQQVLTYQLKGIFRASANYQLSRSILGASTKYDKDSYYVRDLVNRFTQSDGTKVIPHQGIYIESPSNTGYVHAARLQLDLPNLRYRDHQMSGLAGSEIRISNQETLPGFTMYNYDSDLLTGTGLMDYSSLYRTLPTGTSRIPLLNPNHKLIKDRFLSYFGNLGYQFQDTYILTGSFRWDGSNLFGVKTNQKGTALWSVGTGWNILNTFSLPEDFLSQLKLRTTYGLSGNVNKSVSHHPIIRYDVSSRLNVPIAIVSNIGNPSLKWESVKTLNLGLDFGLKAGRLNGSVDYYTKNGYDLIGNTYLAPSTGVTTDYMINYADIKTKGVDFSLTSRLDYRGVGWRSNLLSSWVKNKVSKYNTPEVNDLSYFITGPVPPVLGESKDMLYALPWYGLDPDTGFPLMYLDGVKTESYTSYYYAQTRDDLVRAGAAIPTWYGSWRNDLSWRGLTLSLTMQFKFGYVFRKNSLDSGNEYNGKYHMDYFNRWQKSGDEKYTDVPRAIAYGEGKAMQSAAYTYTMALIRPGDHIRLNDIRLDYSVPLKGNRIKSLSVYGMARNLGLIWNKNKERLDPDYHNASYLPNKVFSFGFQSSF</sequence>
<dbReference type="InterPro" id="IPR008969">
    <property type="entry name" value="CarboxyPept-like_regulatory"/>
</dbReference>
<evidence type="ECO:0000256" key="9">
    <source>
        <dbReference type="RuleBase" id="RU003357"/>
    </source>
</evidence>
<accession>A0ABS1R8C6</accession>
<evidence type="ECO:0000313" key="12">
    <source>
        <dbReference type="EMBL" id="MBL1410972.1"/>
    </source>
</evidence>
<comment type="subcellular location">
    <subcellularLocation>
        <location evidence="1 8">Cell outer membrane</location>
        <topology evidence="1 8">Multi-pass membrane protein</topology>
    </subcellularLocation>
</comment>
<dbReference type="InterPro" id="IPR023996">
    <property type="entry name" value="TonB-dep_OMP_SusC/RagA"/>
</dbReference>
<dbReference type="Gene3D" id="2.170.130.10">
    <property type="entry name" value="TonB-dependent receptor, plug domain"/>
    <property type="match status" value="1"/>
</dbReference>
<dbReference type="Pfam" id="PF00593">
    <property type="entry name" value="TonB_dep_Rec_b-barrel"/>
    <property type="match status" value="1"/>
</dbReference>
<dbReference type="InterPro" id="IPR039426">
    <property type="entry name" value="TonB-dep_rcpt-like"/>
</dbReference>
<dbReference type="EMBL" id="JAERTY010000012">
    <property type="protein sequence ID" value="MBL1410972.1"/>
    <property type="molecule type" value="Genomic_DNA"/>
</dbReference>
<comment type="similarity">
    <text evidence="8 9">Belongs to the TonB-dependent receptor family.</text>
</comment>
<keyword evidence="4 8" id="KW-0812">Transmembrane</keyword>
<dbReference type="Gene3D" id="2.60.40.1120">
    <property type="entry name" value="Carboxypeptidase-like, regulatory domain"/>
    <property type="match status" value="1"/>
</dbReference>
<feature type="domain" description="TonB-dependent receptor-like beta-barrel" evidence="10">
    <location>
        <begin position="563"/>
        <end position="840"/>
    </location>
</feature>
<evidence type="ECO:0000256" key="1">
    <source>
        <dbReference type="ARBA" id="ARBA00004571"/>
    </source>
</evidence>
<dbReference type="SUPFAM" id="SSF49464">
    <property type="entry name" value="Carboxypeptidase regulatory domain-like"/>
    <property type="match status" value="1"/>
</dbReference>
<proteinExistence type="inferred from homology"/>
<dbReference type="SUPFAM" id="SSF56935">
    <property type="entry name" value="Porins"/>
    <property type="match status" value="1"/>
</dbReference>
<evidence type="ECO:0000313" key="13">
    <source>
        <dbReference type="Proteomes" id="UP000625283"/>
    </source>
</evidence>